<evidence type="ECO:0000313" key="2">
    <source>
        <dbReference type="EMBL" id="CAK0899707.1"/>
    </source>
</evidence>
<reference evidence="2" key="1">
    <citation type="submission" date="2023-10" db="EMBL/GenBank/DDBJ databases">
        <authorList>
            <person name="Chen Y."/>
            <person name="Shah S."/>
            <person name="Dougan E. K."/>
            <person name="Thang M."/>
            <person name="Chan C."/>
        </authorList>
    </citation>
    <scope>NUCLEOTIDE SEQUENCE [LARGE SCALE GENOMIC DNA]</scope>
</reference>
<organism evidence="2 3">
    <name type="scientific">Prorocentrum cordatum</name>
    <dbReference type="NCBI Taxonomy" id="2364126"/>
    <lineage>
        <taxon>Eukaryota</taxon>
        <taxon>Sar</taxon>
        <taxon>Alveolata</taxon>
        <taxon>Dinophyceae</taxon>
        <taxon>Prorocentrales</taxon>
        <taxon>Prorocentraceae</taxon>
        <taxon>Prorocentrum</taxon>
    </lineage>
</organism>
<proteinExistence type="predicted"/>
<keyword evidence="1" id="KW-0472">Membrane</keyword>
<dbReference type="Proteomes" id="UP001189429">
    <property type="component" value="Unassembled WGS sequence"/>
</dbReference>
<comment type="caution">
    <text evidence="2">The sequence shown here is derived from an EMBL/GenBank/DDBJ whole genome shotgun (WGS) entry which is preliminary data.</text>
</comment>
<feature type="transmembrane region" description="Helical" evidence="1">
    <location>
        <begin position="60"/>
        <end position="82"/>
    </location>
</feature>
<gene>
    <name evidence="2" type="ORF">PCOR1329_LOCUS77152</name>
</gene>
<keyword evidence="3" id="KW-1185">Reference proteome</keyword>
<name>A0ABN9XMG7_9DINO</name>
<protein>
    <submittedName>
        <fullName evidence="2">Uncharacterized protein</fullName>
    </submittedName>
</protein>
<sequence length="143" mass="15766">MAKRYLGTRWLQRRCGPSPPTRRGGNLDARGAAATAPWLTSQMITLTSQAEVGPPMRGKLCVLLAAAILAVAQPMSFSSLAIPPLSAKRFSGDEEVMPRGWQRWGHILEHVRQCEMSPKLFERASSLGQPVLRGDARGLMRMR</sequence>
<evidence type="ECO:0000313" key="3">
    <source>
        <dbReference type="Proteomes" id="UP001189429"/>
    </source>
</evidence>
<accession>A0ABN9XMG7</accession>
<dbReference type="EMBL" id="CAUYUJ010020649">
    <property type="protein sequence ID" value="CAK0899707.1"/>
    <property type="molecule type" value="Genomic_DNA"/>
</dbReference>
<keyword evidence="1" id="KW-0812">Transmembrane</keyword>
<keyword evidence="1" id="KW-1133">Transmembrane helix</keyword>
<evidence type="ECO:0000256" key="1">
    <source>
        <dbReference type="SAM" id="Phobius"/>
    </source>
</evidence>